<evidence type="ECO:0000256" key="2">
    <source>
        <dbReference type="ARBA" id="ARBA00009565"/>
    </source>
</evidence>
<gene>
    <name evidence="7" type="ORF">JZ751_009881</name>
</gene>
<dbReference type="EMBL" id="JAFBMS010000018">
    <property type="protein sequence ID" value="KAG9345335.1"/>
    <property type="molecule type" value="Genomic_DNA"/>
</dbReference>
<organism evidence="7 8">
    <name type="scientific">Albula glossodonta</name>
    <name type="common">roundjaw bonefish</name>
    <dbReference type="NCBI Taxonomy" id="121402"/>
    <lineage>
        <taxon>Eukaryota</taxon>
        <taxon>Metazoa</taxon>
        <taxon>Chordata</taxon>
        <taxon>Craniata</taxon>
        <taxon>Vertebrata</taxon>
        <taxon>Euteleostomi</taxon>
        <taxon>Actinopterygii</taxon>
        <taxon>Neopterygii</taxon>
        <taxon>Teleostei</taxon>
        <taxon>Albuliformes</taxon>
        <taxon>Albulidae</taxon>
        <taxon>Albula</taxon>
    </lineage>
</organism>
<proteinExistence type="inferred from homology"/>
<keyword evidence="8" id="KW-1185">Reference proteome</keyword>
<dbReference type="Pfam" id="PF04103">
    <property type="entry name" value="CD20"/>
    <property type="match status" value="1"/>
</dbReference>
<evidence type="ECO:0000256" key="6">
    <source>
        <dbReference type="SAM" id="Phobius"/>
    </source>
</evidence>
<evidence type="ECO:0000313" key="8">
    <source>
        <dbReference type="Proteomes" id="UP000824540"/>
    </source>
</evidence>
<evidence type="ECO:0000256" key="1">
    <source>
        <dbReference type="ARBA" id="ARBA00004141"/>
    </source>
</evidence>
<dbReference type="OrthoDB" id="10071849at2759"/>
<keyword evidence="3 6" id="KW-0812">Transmembrane</keyword>
<evidence type="ECO:0000256" key="3">
    <source>
        <dbReference type="ARBA" id="ARBA00022692"/>
    </source>
</evidence>
<sequence length="207" mass="22489">MSGSASASNGFVVVTQVYPQQRDTAAPPLYTAPNVSSVLGKFLKGEPKALGYMISGALTVAADNKLNKCLVKGALGMNIVSTLTAVTAIILHCLDFVYDFGESCYYYPGSSYACWEFESMYKSRSHGITGVLLVFSILEFIVSIYVSAFACKAVCHSTPEQVVFIQNPAAVVNTVTTESLPMPKMYETIQIPYTTSNQKVLNDFNRN</sequence>
<dbReference type="PANTHER" id="PTHR23320">
    <property type="entry name" value="MEMBRANE-SPANNING 4-DOMAINS SUBFAMILY A MS4A -RELATED"/>
    <property type="match status" value="1"/>
</dbReference>
<keyword evidence="4 6" id="KW-1133">Transmembrane helix</keyword>
<dbReference type="GO" id="GO:0016020">
    <property type="term" value="C:membrane"/>
    <property type="evidence" value="ECO:0007669"/>
    <property type="project" value="UniProtKB-SubCell"/>
</dbReference>
<dbReference type="Proteomes" id="UP000824540">
    <property type="component" value="Unassembled WGS sequence"/>
</dbReference>
<evidence type="ECO:0000313" key="7">
    <source>
        <dbReference type="EMBL" id="KAG9345335.1"/>
    </source>
</evidence>
<comment type="similarity">
    <text evidence="2">Belongs to the MS4A family.</text>
</comment>
<evidence type="ECO:0000256" key="5">
    <source>
        <dbReference type="ARBA" id="ARBA00023136"/>
    </source>
</evidence>
<evidence type="ECO:0000256" key="4">
    <source>
        <dbReference type="ARBA" id="ARBA00022989"/>
    </source>
</evidence>
<accession>A0A8T2NYB6</accession>
<comment type="caution">
    <text evidence="7">The sequence shown here is derived from an EMBL/GenBank/DDBJ whole genome shotgun (WGS) entry which is preliminary data.</text>
</comment>
<dbReference type="AlphaFoldDB" id="A0A8T2NYB6"/>
<dbReference type="PANTHER" id="PTHR23320:SF128">
    <property type="entry name" value="MEMBRANE-SPANNING 4-DOMAINS SUBFAMILY A MEMBER 4A"/>
    <property type="match status" value="1"/>
</dbReference>
<keyword evidence="5 6" id="KW-0472">Membrane</keyword>
<dbReference type="InterPro" id="IPR030417">
    <property type="entry name" value="MS4A"/>
</dbReference>
<dbReference type="InterPro" id="IPR007237">
    <property type="entry name" value="CD20-like"/>
</dbReference>
<evidence type="ECO:0008006" key="9">
    <source>
        <dbReference type="Google" id="ProtNLM"/>
    </source>
</evidence>
<protein>
    <recommendedName>
        <fullName evidence="9">Membrane-spanning 4-domains subfamily A member 4A</fullName>
    </recommendedName>
</protein>
<name>A0A8T2NYB6_9TELE</name>
<comment type="subcellular location">
    <subcellularLocation>
        <location evidence="1">Membrane</location>
        <topology evidence="1">Multi-pass membrane protein</topology>
    </subcellularLocation>
</comment>
<reference evidence="7" key="1">
    <citation type="thesis" date="2021" institute="BYU ScholarsArchive" country="Provo, UT, USA">
        <title>Applications of and Algorithms for Genome Assembly and Genomic Analyses with an Emphasis on Marine Teleosts.</title>
        <authorList>
            <person name="Pickett B.D."/>
        </authorList>
    </citation>
    <scope>NUCLEOTIDE SEQUENCE</scope>
    <source>
        <strain evidence="7">HI-2016</strain>
    </source>
</reference>
<feature type="transmembrane region" description="Helical" evidence="6">
    <location>
        <begin position="128"/>
        <end position="150"/>
    </location>
</feature>